<gene>
    <name evidence="7" type="ORF">CAMP_LOCUS484</name>
</gene>
<dbReference type="InterPro" id="IPR036600">
    <property type="entry name" value="PAH_sf"/>
</dbReference>
<sequence length="1265" mass="148272">MFNGSNQPNYPGGSQPPNQQQQQNRVKVEDALSYLEEVKNEFHLRPEVYTQFLDIMKDFKSQAIDTPGVIERVSSLFNEYPRLILGFNAFLPPGYQVRYISNRICVINPNNEFQEIGQPGMFQNIETNGYGADGAGDGGEDEMNEDEEDEEDVGDEMEYEDEEEEEEEDQGEGYQEQVYEVQNYAMEEDSYEDEEFTEDEMVGEEDDDSDEDEEEEEDDNESESEYEEGASIFIHRVRMRFGEESTTYKQFLDILYFCCRDNSEHQDESTSSQKGLFNLKEEEKRHFVTMALTNLFADQSDLIEDFLAIVSTPGGVGRGYVVSSRGSELDTPDENEENDIKREVDDDDQDEDVEKEKEKKARKKLARKRRRIDRKISHDEDESVLRRVYHLIHTNEAKLYSRLQESLDVEDIKKVLLLFNIYLSKNITRLDLVRALRDVLNLRCTPIFSDFCEILGFNTDLNEPDRLPIIEPSTSSPNKSVYPSRRAFTRDGDQISRDINESTIACLGVSYRHIYRAEKVKCSGRTQLCDEVLNDEWTSYPSWSSEDNGNVSSKKSPYEEFLYRTEDERFELDIVLDVNKYAIESLELINRRMDKMGEHERNSFKLDKGYNVTSVCLLTRAIRRIYGEAASTIMTGLRENPVIAVPRILQRCQEKEREWRESQTQMNKMWREQLEKQLQRSLDHQTAQVKQNDARLLKTKTMIHQIEQFFDTRQGKDPKHDHGPHIAFTYPERRKILHDVNDIIIHYLKRQPGYSKDDKRRMKIVMRKIILEWFCEKHEDMSDDERDEELDFDKKRNRREGSSNRDDQLEYNKKGERINLINYYADDHTDEWPIEMKYETTDDAPINEYLKRQKMADYRLFFGDDSLYIFMRLHHTICDRFGRFHAAYKRKCDDFHDSKIGKQLWESEFAKATNKLLTKVERDWGAMDEKLSILRKSRHSPATLYITMLNDLKRYLNGELDASAYEETLRSTFPHEACLLLSIDKLLMLTVKTLSTLANNEDECGAMKMYMRYRLRQPPTLFATGDFVETVEREYSALAEERLHGKNCFKFEMINEHGGHSMHVTLVDTEDSDREEEEEEQEEEEEEDDENVAASTASGDVESISGEKPSTSASVTSEKEENPCQELLSNEGEEEAPQNEPENEPQEEKRAKQNPRLQLHLNRNTRYLNPRQMRVFNYSLFAKRPNNLATNHRGGFLVVKASRKRQNVINNLRRMNEIRNKRCKIVQINSSEKCDVLELDSTKTTNNQNPNADFQFLNFNLYKSV</sequence>
<proteinExistence type="predicted"/>
<dbReference type="GO" id="GO:0003714">
    <property type="term" value="F:transcription corepressor activity"/>
    <property type="evidence" value="ECO:0007669"/>
    <property type="project" value="InterPro"/>
</dbReference>
<dbReference type="Pfam" id="PF08295">
    <property type="entry name" value="Sin3_corepress"/>
    <property type="match status" value="1"/>
</dbReference>
<dbReference type="InterPro" id="IPR013194">
    <property type="entry name" value="HDAC_interact_dom"/>
</dbReference>
<dbReference type="FunFam" id="1.20.1160.11:FF:000001">
    <property type="entry name" value="Paired amphipathic helix protein Sin3"/>
    <property type="match status" value="1"/>
</dbReference>
<keyword evidence="2" id="KW-0678">Repressor</keyword>
<dbReference type="PANTHER" id="PTHR12346">
    <property type="entry name" value="SIN3B-RELATED"/>
    <property type="match status" value="1"/>
</dbReference>
<evidence type="ECO:0000256" key="5">
    <source>
        <dbReference type="SAM" id="MobiDB-lite"/>
    </source>
</evidence>
<dbReference type="PROSITE" id="PS51477">
    <property type="entry name" value="PAH"/>
    <property type="match status" value="1"/>
</dbReference>
<evidence type="ECO:0000313" key="8">
    <source>
        <dbReference type="Proteomes" id="UP001152747"/>
    </source>
</evidence>
<evidence type="ECO:0000259" key="6">
    <source>
        <dbReference type="SMART" id="SM00761"/>
    </source>
</evidence>
<dbReference type="OrthoDB" id="10265969at2759"/>
<feature type="compositionally biased region" description="Low complexity" evidence="5">
    <location>
        <begin position="1"/>
        <end position="24"/>
    </location>
</feature>
<dbReference type="AlphaFoldDB" id="A0A9P1I440"/>
<keyword evidence="8" id="KW-1185">Reference proteome</keyword>
<dbReference type="Gene3D" id="1.20.1160.11">
    <property type="entry name" value="Paired amphipathic helix"/>
    <property type="match status" value="2"/>
</dbReference>
<accession>A0A9P1I440</accession>
<feature type="region of interest" description="Disordered" evidence="5">
    <location>
        <begin position="321"/>
        <end position="359"/>
    </location>
</feature>
<dbReference type="GO" id="GO:0070822">
    <property type="term" value="C:Sin3-type complex"/>
    <property type="evidence" value="ECO:0007669"/>
    <property type="project" value="TreeGrafter"/>
</dbReference>
<evidence type="ECO:0000256" key="2">
    <source>
        <dbReference type="ARBA" id="ARBA00022491"/>
    </source>
</evidence>
<dbReference type="InterPro" id="IPR031693">
    <property type="entry name" value="Sin3_C"/>
</dbReference>
<feature type="region of interest" description="Disordered" evidence="5">
    <location>
        <begin position="1"/>
        <end position="25"/>
    </location>
</feature>
<dbReference type="EMBL" id="CANHGI010000001">
    <property type="protein sequence ID" value="CAI5437847.1"/>
    <property type="molecule type" value="Genomic_DNA"/>
</dbReference>
<dbReference type="SUPFAM" id="SSF47762">
    <property type="entry name" value="PAH2 domain"/>
    <property type="match status" value="2"/>
</dbReference>
<feature type="region of interest" description="Disordered" evidence="5">
    <location>
        <begin position="1068"/>
        <end position="1159"/>
    </location>
</feature>
<evidence type="ECO:0000256" key="3">
    <source>
        <dbReference type="ARBA" id="ARBA00023242"/>
    </source>
</evidence>
<feature type="compositionally biased region" description="Acidic residues" evidence="5">
    <location>
        <begin position="138"/>
        <end position="171"/>
    </location>
</feature>
<dbReference type="Pfam" id="PF02671">
    <property type="entry name" value="PAH"/>
    <property type="match status" value="1"/>
</dbReference>
<comment type="subcellular location">
    <subcellularLocation>
        <location evidence="1 4">Nucleus</location>
    </subcellularLocation>
</comment>
<feature type="compositionally biased region" description="Acidic residues" evidence="5">
    <location>
        <begin position="1131"/>
        <end position="1145"/>
    </location>
</feature>
<dbReference type="PANTHER" id="PTHR12346:SF0">
    <property type="entry name" value="SIN3A, ISOFORM G"/>
    <property type="match status" value="1"/>
</dbReference>
<reference evidence="7" key="1">
    <citation type="submission" date="2022-11" db="EMBL/GenBank/DDBJ databases">
        <authorList>
            <person name="Kikuchi T."/>
        </authorList>
    </citation>
    <scope>NUCLEOTIDE SEQUENCE</scope>
    <source>
        <strain evidence="7">PS1010</strain>
    </source>
</reference>
<protein>
    <recommendedName>
        <fullName evidence="6">Histone deacetylase interacting domain-containing protein</fullName>
    </recommendedName>
</protein>
<dbReference type="GO" id="GO:0000122">
    <property type="term" value="P:negative regulation of transcription by RNA polymerase II"/>
    <property type="evidence" value="ECO:0007669"/>
    <property type="project" value="TreeGrafter"/>
</dbReference>
<evidence type="ECO:0000313" key="7">
    <source>
        <dbReference type="EMBL" id="CAI5437847.1"/>
    </source>
</evidence>
<name>A0A9P1I440_9PELO</name>
<organism evidence="7 8">
    <name type="scientific">Caenorhabditis angaria</name>
    <dbReference type="NCBI Taxonomy" id="860376"/>
    <lineage>
        <taxon>Eukaryota</taxon>
        <taxon>Metazoa</taxon>
        <taxon>Ecdysozoa</taxon>
        <taxon>Nematoda</taxon>
        <taxon>Chromadorea</taxon>
        <taxon>Rhabditida</taxon>
        <taxon>Rhabditina</taxon>
        <taxon>Rhabditomorpha</taxon>
        <taxon>Rhabditoidea</taxon>
        <taxon>Rhabditidae</taxon>
        <taxon>Peloderinae</taxon>
        <taxon>Caenorhabditis</taxon>
    </lineage>
</organism>
<evidence type="ECO:0000256" key="4">
    <source>
        <dbReference type="PROSITE-ProRule" id="PRU00810"/>
    </source>
</evidence>
<comment type="caution">
    <text evidence="7">The sequence shown here is derived from an EMBL/GenBank/DDBJ whole genome shotgun (WGS) entry which is preliminary data.</text>
</comment>
<dbReference type="Proteomes" id="UP001152747">
    <property type="component" value="Unassembled WGS sequence"/>
</dbReference>
<feature type="region of interest" description="Disordered" evidence="5">
    <location>
        <begin position="188"/>
        <end position="229"/>
    </location>
</feature>
<feature type="compositionally biased region" description="Acidic residues" evidence="5">
    <location>
        <begin position="1068"/>
        <end position="1091"/>
    </location>
</feature>
<dbReference type="InterPro" id="IPR003822">
    <property type="entry name" value="PAH"/>
</dbReference>
<dbReference type="Pfam" id="PF16879">
    <property type="entry name" value="Sin3a_C"/>
    <property type="match status" value="1"/>
</dbReference>
<evidence type="ECO:0000256" key="1">
    <source>
        <dbReference type="ARBA" id="ARBA00004123"/>
    </source>
</evidence>
<feature type="region of interest" description="Disordered" evidence="5">
    <location>
        <begin position="126"/>
        <end position="174"/>
    </location>
</feature>
<keyword evidence="3 4" id="KW-0539">Nucleus</keyword>
<dbReference type="SMART" id="SM00761">
    <property type="entry name" value="HDAC_interact"/>
    <property type="match status" value="1"/>
</dbReference>
<dbReference type="InterPro" id="IPR039774">
    <property type="entry name" value="Sin3-like"/>
</dbReference>
<feature type="domain" description="Histone deacetylase interacting" evidence="6">
    <location>
        <begin position="503"/>
        <end position="603"/>
    </location>
</feature>
<feature type="compositionally biased region" description="Acidic residues" evidence="5">
    <location>
        <begin position="188"/>
        <end position="228"/>
    </location>
</feature>